<reference evidence="1 2" key="1">
    <citation type="journal article" date="2024" name="J Genomics">
        <title>Draft genome sequencing and assembly of Favolaschia claudopus CIRM-BRFM 2984 isolated from oak limbs.</title>
        <authorList>
            <person name="Navarro D."/>
            <person name="Drula E."/>
            <person name="Chaduli D."/>
            <person name="Cazenave R."/>
            <person name="Ahrendt S."/>
            <person name="Wang J."/>
            <person name="Lipzen A."/>
            <person name="Daum C."/>
            <person name="Barry K."/>
            <person name="Grigoriev I.V."/>
            <person name="Favel A."/>
            <person name="Rosso M.N."/>
            <person name="Martin F."/>
        </authorList>
    </citation>
    <scope>NUCLEOTIDE SEQUENCE [LARGE SCALE GENOMIC DNA]</scope>
    <source>
        <strain evidence="1 2">CIRM-BRFM 2984</strain>
    </source>
</reference>
<dbReference type="AlphaFoldDB" id="A0AAW0AQT1"/>
<organism evidence="1 2">
    <name type="scientific">Favolaschia claudopus</name>
    <dbReference type="NCBI Taxonomy" id="2862362"/>
    <lineage>
        <taxon>Eukaryota</taxon>
        <taxon>Fungi</taxon>
        <taxon>Dikarya</taxon>
        <taxon>Basidiomycota</taxon>
        <taxon>Agaricomycotina</taxon>
        <taxon>Agaricomycetes</taxon>
        <taxon>Agaricomycetidae</taxon>
        <taxon>Agaricales</taxon>
        <taxon>Marasmiineae</taxon>
        <taxon>Mycenaceae</taxon>
        <taxon>Favolaschia</taxon>
    </lineage>
</organism>
<accession>A0AAW0AQT1</accession>
<comment type="caution">
    <text evidence="1">The sequence shown here is derived from an EMBL/GenBank/DDBJ whole genome shotgun (WGS) entry which is preliminary data.</text>
</comment>
<keyword evidence="2" id="KW-1185">Reference proteome</keyword>
<name>A0AAW0AQT1_9AGAR</name>
<evidence type="ECO:0000313" key="2">
    <source>
        <dbReference type="Proteomes" id="UP001362999"/>
    </source>
</evidence>
<gene>
    <name evidence="1" type="ORF">R3P38DRAFT_3003501</name>
</gene>
<dbReference type="EMBL" id="JAWWNJ010000057">
    <property type="protein sequence ID" value="KAK7014422.1"/>
    <property type="molecule type" value="Genomic_DNA"/>
</dbReference>
<protein>
    <recommendedName>
        <fullName evidence="3">F-box domain-containing protein</fullName>
    </recommendedName>
</protein>
<dbReference type="Proteomes" id="UP001362999">
    <property type="component" value="Unassembled WGS sequence"/>
</dbReference>
<proteinExistence type="predicted"/>
<evidence type="ECO:0000313" key="1">
    <source>
        <dbReference type="EMBL" id="KAK7014422.1"/>
    </source>
</evidence>
<sequence>MDRLPLELISIIIAYIGDRDSWTKLARVSSTFLEPAQQQIFRSFSLTPRADARLLLETSPHLALYIREFSFDFPHMDTSKSAEEVHALCAVLNLLNNVRDLLVSGNCGEDQYEWPTMPAELRDIFLDFVRRQKLQRLHVMELGELPQSLLGLFLNAAPTVSLLNVSFDSTKVEDFPIISTVKNLSLVGSEGDLSELLSSHVYSRQMSGIKTLAFQGPFTPTGEALVAKLAPNLERLILECRTWEREMTSLGFPLAPPPSLPLLRYLRLEIHHLGESDLWLPAVVASFLAVCPALTEVVIRSELEPDDDESEIDVPKEKTMHELEKVFLALPSEVCLRWVILRFLYRPRGVEENRFAEFVDTLHAGMPDLYSLKRLVVEDVLDDKGFGDFIYD</sequence>
<evidence type="ECO:0008006" key="3">
    <source>
        <dbReference type="Google" id="ProtNLM"/>
    </source>
</evidence>